<dbReference type="InterPro" id="IPR015797">
    <property type="entry name" value="NUDIX_hydrolase-like_dom_sf"/>
</dbReference>
<keyword evidence="3" id="KW-0547">Nucleotide-binding</keyword>
<comment type="similarity">
    <text evidence="1">Belongs to the Nudix hydrolase family.</text>
</comment>
<dbReference type="Pfam" id="PF00293">
    <property type="entry name" value="NUDIX"/>
    <property type="match status" value="1"/>
</dbReference>
<dbReference type="GO" id="GO:0006754">
    <property type="term" value="P:ATP biosynthetic process"/>
    <property type="evidence" value="ECO:0007669"/>
    <property type="project" value="TreeGrafter"/>
</dbReference>
<reference evidence="7" key="1">
    <citation type="journal article" date="2014" name="Nucleic Acids Res.">
        <title>The evolutionary dynamics of variant antigen genes in Babesia reveal a history of genomic innovation underlying host-parasite interaction.</title>
        <authorList>
            <person name="Jackson A.P."/>
            <person name="Otto T.D."/>
            <person name="Darby A."/>
            <person name="Ramaprasad A."/>
            <person name="Xia D."/>
            <person name="Echaide I.E."/>
            <person name="Farber M."/>
            <person name="Gahlot S."/>
            <person name="Gamble J."/>
            <person name="Gupta D."/>
            <person name="Gupta Y."/>
            <person name="Jackson L."/>
            <person name="Malandrin L."/>
            <person name="Malas T.B."/>
            <person name="Moussa E."/>
            <person name="Nair M."/>
            <person name="Reid A.J."/>
            <person name="Sanders M."/>
            <person name="Sharma J."/>
            <person name="Tracey A."/>
            <person name="Quail M.A."/>
            <person name="Weir W."/>
            <person name="Wastling J.M."/>
            <person name="Hall N."/>
            <person name="Willadsen P."/>
            <person name="Lingelbach K."/>
            <person name="Shiels B."/>
            <person name="Tait A."/>
            <person name="Berriman M."/>
            <person name="Allred D.R."/>
            <person name="Pain A."/>
        </authorList>
    </citation>
    <scope>NUCLEOTIDE SEQUENCE</scope>
    <source>
        <strain evidence="7">1802A</strain>
    </source>
</reference>
<evidence type="ECO:0000313" key="7">
    <source>
        <dbReference type="EMBL" id="KAK1938486.1"/>
    </source>
</evidence>
<evidence type="ECO:0000256" key="4">
    <source>
        <dbReference type="ARBA" id="ARBA00022801"/>
    </source>
</evidence>
<reference evidence="7" key="2">
    <citation type="submission" date="2021-05" db="EMBL/GenBank/DDBJ databases">
        <authorList>
            <person name="Pain A."/>
        </authorList>
    </citation>
    <scope>NUCLEOTIDE SEQUENCE</scope>
    <source>
        <strain evidence="7">1802A</strain>
    </source>
</reference>
<evidence type="ECO:0000256" key="2">
    <source>
        <dbReference type="ARBA" id="ARBA00018911"/>
    </source>
</evidence>
<dbReference type="InterPro" id="IPR003565">
    <property type="entry name" value="Tetra_PHTase"/>
</dbReference>
<keyword evidence="4" id="KW-0378">Hydrolase</keyword>
<dbReference type="InterPro" id="IPR051325">
    <property type="entry name" value="Nudix_hydrolase_domain"/>
</dbReference>
<dbReference type="GO" id="GO:0006167">
    <property type="term" value="P:AMP biosynthetic process"/>
    <property type="evidence" value="ECO:0007669"/>
    <property type="project" value="TreeGrafter"/>
</dbReference>
<dbReference type="GO" id="GO:0004081">
    <property type="term" value="F:bis(5'-nucleosyl)-tetraphosphatase (asymmetrical) activity"/>
    <property type="evidence" value="ECO:0007669"/>
    <property type="project" value="TreeGrafter"/>
</dbReference>
<dbReference type="SUPFAM" id="SSF55811">
    <property type="entry name" value="Nudix"/>
    <property type="match status" value="1"/>
</dbReference>
<accession>A0AAD9GHC5</accession>
<sequence>MEADNVLVKAAGIILYTLDASTKEPKYLLLKASNKPFHWTPPKGRLDPGETFLDAAYRETWEECGVHKDLIEMDNSFHEALRYKANGKDKECVYYLGKVMDPGTAITLSHEHTDYEWVAAANVNAYCDKESLCTMIANADAHIKGHLN</sequence>
<evidence type="ECO:0000256" key="1">
    <source>
        <dbReference type="ARBA" id="ARBA00005582"/>
    </source>
</evidence>
<dbReference type="PROSITE" id="PS51462">
    <property type="entry name" value="NUDIX"/>
    <property type="match status" value="1"/>
</dbReference>
<dbReference type="Proteomes" id="UP001195914">
    <property type="component" value="Unassembled WGS sequence"/>
</dbReference>
<dbReference type="InterPro" id="IPR000086">
    <property type="entry name" value="NUDIX_hydrolase_dom"/>
</dbReference>
<dbReference type="Gene3D" id="3.90.79.10">
    <property type="entry name" value="Nucleoside Triphosphate Pyrophosphohydrolase"/>
    <property type="match status" value="1"/>
</dbReference>
<dbReference type="PANTHER" id="PTHR21340:SF0">
    <property type="entry name" value="BIS(5'-NUCLEOSYL)-TETRAPHOSPHATASE [ASYMMETRICAL]"/>
    <property type="match status" value="1"/>
</dbReference>
<comment type="caution">
    <text evidence="7">The sequence shown here is derived from an EMBL/GenBank/DDBJ whole genome shotgun (WGS) entry which is preliminary data.</text>
</comment>
<dbReference type="PROSITE" id="PS00893">
    <property type="entry name" value="NUDIX_BOX"/>
    <property type="match status" value="1"/>
</dbReference>
<evidence type="ECO:0000313" key="8">
    <source>
        <dbReference type="Proteomes" id="UP001195914"/>
    </source>
</evidence>
<feature type="domain" description="Nudix hydrolase" evidence="6">
    <location>
        <begin position="6"/>
        <end position="140"/>
    </location>
</feature>
<protein>
    <recommendedName>
        <fullName evidence="2">Bis(5'-nucleosyl)-tetraphosphatase [asymmetrical]</fullName>
    </recommendedName>
    <alternativeName>
        <fullName evidence="5">Diadenosine 5',5'''-P1,P4-tetraphosphate asymmetrical hydrolase</fullName>
    </alternativeName>
</protein>
<evidence type="ECO:0000256" key="3">
    <source>
        <dbReference type="ARBA" id="ARBA00022741"/>
    </source>
</evidence>
<dbReference type="PRINTS" id="PR01405">
    <property type="entry name" value="TETRPHPHTASE"/>
</dbReference>
<dbReference type="CDD" id="cd03428">
    <property type="entry name" value="NUDIX_Ap4A_Nudt2"/>
    <property type="match status" value="1"/>
</dbReference>
<dbReference type="EMBL" id="JAHBMH010000024">
    <property type="protein sequence ID" value="KAK1938486.1"/>
    <property type="molecule type" value="Genomic_DNA"/>
</dbReference>
<dbReference type="AlphaFoldDB" id="A0AAD9GHC5"/>
<gene>
    <name evidence="7" type="ORF">X943_001655</name>
</gene>
<keyword evidence="8" id="KW-1185">Reference proteome</keyword>
<dbReference type="PANTHER" id="PTHR21340">
    <property type="entry name" value="DIADENOSINE 5,5-P1,P4-TETRAPHOSPHATE PYROPHOSPHOHYDROLASE MUTT"/>
    <property type="match status" value="1"/>
</dbReference>
<dbReference type="GO" id="GO:0000166">
    <property type="term" value="F:nucleotide binding"/>
    <property type="evidence" value="ECO:0007669"/>
    <property type="project" value="UniProtKB-KW"/>
</dbReference>
<proteinExistence type="inferred from homology"/>
<evidence type="ECO:0000256" key="5">
    <source>
        <dbReference type="ARBA" id="ARBA00032644"/>
    </source>
</evidence>
<evidence type="ECO:0000259" key="6">
    <source>
        <dbReference type="PROSITE" id="PS51462"/>
    </source>
</evidence>
<name>A0AAD9GHC5_BABDI</name>
<dbReference type="InterPro" id="IPR020084">
    <property type="entry name" value="NUDIX_hydrolase_CS"/>
</dbReference>
<organism evidence="7 8">
    <name type="scientific">Babesia divergens</name>
    <dbReference type="NCBI Taxonomy" id="32595"/>
    <lineage>
        <taxon>Eukaryota</taxon>
        <taxon>Sar</taxon>
        <taxon>Alveolata</taxon>
        <taxon>Apicomplexa</taxon>
        <taxon>Aconoidasida</taxon>
        <taxon>Piroplasmida</taxon>
        <taxon>Babesiidae</taxon>
        <taxon>Babesia</taxon>
    </lineage>
</organism>